<dbReference type="InterPro" id="IPR003141">
    <property type="entry name" value="Pol/His_phosphatase_N"/>
</dbReference>
<organism evidence="2 3">
    <name type="scientific">Candidatus Abyssobacteria bacterium SURF_17</name>
    <dbReference type="NCBI Taxonomy" id="2093361"/>
    <lineage>
        <taxon>Bacteria</taxon>
        <taxon>Pseudomonadati</taxon>
        <taxon>Candidatus Hydrogenedentota</taxon>
        <taxon>Candidatus Abyssobacteria</taxon>
    </lineage>
</organism>
<protein>
    <submittedName>
        <fullName evidence="2">PHP domain-containing protein</fullName>
    </submittedName>
</protein>
<dbReference type="Proteomes" id="UP000285961">
    <property type="component" value="Unassembled WGS sequence"/>
</dbReference>
<dbReference type="GO" id="GO:0004534">
    <property type="term" value="F:5'-3' RNA exonuclease activity"/>
    <property type="evidence" value="ECO:0007669"/>
    <property type="project" value="TreeGrafter"/>
</dbReference>
<dbReference type="InterPro" id="IPR052018">
    <property type="entry name" value="PHP_domain"/>
</dbReference>
<dbReference type="Gene3D" id="3.20.20.140">
    <property type="entry name" value="Metal-dependent hydrolases"/>
    <property type="match status" value="1"/>
</dbReference>
<dbReference type="PANTHER" id="PTHR42924:SF3">
    <property type="entry name" value="POLYMERASE_HISTIDINOL PHOSPHATASE N-TERMINAL DOMAIN-CONTAINING PROTEIN"/>
    <property type="match status" value="1"/>
</dbReference>
<evidence type="ECO:0000313" key="3">
    <source>
        <dbReference type="Proteomes" id="UP000285961"/>
    </source>
</evidence>
<dbReference type="SMART" id="SM00481">
    <property type="entry name" value="POLIIIAc"/>
    <property type="match status" value="1"/>
</dbReference>
<dbReference type="InterPro" id="IPR004013">
    <property type="entry name" value="PHP_dom"/>
</dbReference>
<dbReference type="AlphaFoldDB" id="A0A419ES23"/>
<reference evidence="2 3" key="1">
    <citation type="journal article" date="2017" name="ISME J.">
        <title>Energy and carbon metabolisms in a deep terrestrial subsurface fluid microbial community.</title>
        <authorList>
            <person name="Momper L."/>
            <person name="Jungbluth S.P."/>
            <person name="Lee M.D."/>
            <person name="Amend J.P."/>
        </authorList>
    </citation>
    <scope>NUCLEOTIDE SEQUENCE [LARGE SCALE GENOMIC DNA]</scope>
    <source>
        <strain evidence="2">SURF_17</strain>
    </source>
</reference>
<evidence type="ECO:0000313" key="2">
    <source>
        <dbReference type="EMBL" id="RJP66427.1"/>
    </source>
</evidence>
<dbReference type="Pfam" id="PF02811">
    <property type="entry name" value="PHP"/>
    <property type="match status" value="1"/>
</dbReference>
<dbReference type="EMBL" id="QZKI01000116">
    <property type="protein sequence ID" value="RJP66427.1"/>
    <property type="molecule type" value="Genomic_DNA"/>
</dbReference>
<accession>A0A419ES23</accession>
<sequence length="222" mass="24572">MEEHLRFDLHVHTTRGSDCSILAPDDLIKRAALLGLAGVCITEHDHLSRSPELEGLAHEKGLLLFYGIEANTDCGEVLAFGPKKYVEGFHKLQNLRRAVDHEGGIIVAAHPFRQVFSPFYAHRRTPRLTLQDAVRWPVMEQVDALEVVNGASTVEEAAFARSVSKELGLGMTGGSDAHSVEAIGMCVTVFERAVSGWTEFLQELRAGRYHPQDLRTVLPPPR</sequence>
<evidence type="ECO:0000259" key="1">
    <source>
        <dbReference type="SMART" id="SM00481"/>
    </source>
</evidence>
<comment type="caution">
    <text evidence="2">The sequence shown here is derived from an EMBL/GenBank/DDBJ whole genome shotgun (WGS) entry which is preliminary data.</text>
</comment>
<feature type="domain" description="Polymerase/histidinol phosphatase N-terminal" evidence="1">
    <location>
        <begin position="7"/>
        <end position="74"/>
    </location>
</feature>
<gene>
    <name evidence="2" type="ORF">C4532_16045</name>
</gene>
<name>A0A419ES23_9BACT</name>
<dbReference type="InterPro" id="IPR016195">
    <property type="entry name" value="Pol/histidinol_Pase-like"/>
</dbReference>
<proteinExistence type="predicted"/>
<dbReference type="Pfam" id="PF13263">
    <property type="entry name" value="PHP_C"/>
    <property type="match status" value="1"/>
</dbReference>
<dbReference type="CDD" id="cd07432">
    <property type="entry name" value="PHP_HisPPase"/>
    <property type="match status" value="1"/>
</dbReference>
<dbReference type="GO" id="GO:0035312">
    <property type="term" value="F:5'-3' DNA exonuclease activity"/>
    <property type="evidence" value="ECO:0007669"/>
    <property type="project" value="TreeGrafter"/>
</dbReference>
<dbReference type="SUPFAM" id="SSF89550">
    <property type="entry name" value="PHP domain-like"/>
    <property type="match status" value="1"/>
</dbReference>
<dbReference type="PANTHER" id="PTHR42924">
    <property type="entry name" value="EXONUCLEASE"/>
    <property type="match status" value="1"/>
</dbReference>